<dbReference type="EC" id="4.1.1.37" evidence="2"/>
<feature type="domain" description="Uroporphyrinogen decarboxylase (URO-D)" evidence="1">
    <location>
        <begin position="100"/>
        <end position="116"/>
    </location>
</feature>
<dbReference type="PROSITE" id="PS00907">
    <property type="entry name" value="UROD_2"/>
    <property type="match status" value="1"/>
</dbReference>
<sequence>RLSLMEMVHRPELCAQVTCMPVDLLGVDAAVLFADIMLPLEGMGIPFAIREGVGPVVGDPIRSPAQVRRIRVLAAEEATPYLFSAIRLARAQLGERAALIGFAASPFTLACYLVEGSGSRDYPHVRALMHDQPALWHQLMTTLTEILARYLLAQAGAGVQLVQVFDSWVGVLDAVSFQHQVAPHLTRLFAALAPTVPALYFSTGSAHLLRGIAGTGAPGVSVDWRLAPRPSLAPAWAATASSEGNLGPGSWCCAQWDVLNARRGGG</sequence>
<feature type="non-terminal residue" evidence="2">
    <location>
        <position position="266"/>
    </location>
</feature>
<dbReference type="PANTHER" id="PTHR21091:SF169">
    <property type="entry name" value="UROPORPHYRINOGEN DECARBOXYLASE"/>
    <property type="match status" value="1"/>
</dbReference>
<protein>
    <submittedName>
        <fullName evidence="2">Uroporphyrinogen decarboxylase</fullName>
        <ecNumber evidence="2">4.1.1.37</ecNumber>
    </submittedName>
</protein>
<dbReference type="Pfam" id="PF01208">
    <property type="entry name" value="URO-D"/>
    <property type="match status" value="1"/>
</dbReference>
<organism evidence="2">
    <name type="scientific">mine drainage metagenome</name>
    <dbReference type="NCBI Taxonomy" id="410659"/>
    <lineage>
        <taxon>unclassified sequences</taxon>
        <taxon>metagenomes</taxon>
        <taxon>ecological metagenomes</taxon>
    </lineage>
</organism>
<dbReference type="AlphaFoldDB" id="T1B9A4"/>
<dbReference type="SUPFAM" id="SSF51726">
    <property type="entry name" value="UROD/MetE-like"/>
    <property type="match status" value="1"/>
</dbReference>
<dbReference type="GO" id="GO:0004853">
    <property type="term" value="F:uroporphyrinogen decarboxylase activity"/>
    <property type="evidence" value="ECO:0007669"/>
    <property type="project" value="UniProtKB-EC"/>
</dbReference>
<evidence type="ECO:0000259" key="1">
    <source>
        <dbReference type="PROSITE" id="PS00907"/>
    </source>
</evidence>
<dbReference type="GO" id="GO:0006783">
    <property type="term" value="P:heme biosynthetic process"/>
    <property type="evidence" value="ECO:0007669"/>
    <property type="project" value="TreeGrafter"/>
</dbReference>
<dbReference type="GO" id="GO:0005829">
    <property type="term" value="C:cytosol"/>
    <property type="evidence" value="ECO:0007669"/>
    <property type="project" value="TreeGrafter"/>
</dbReference>
<dbReference type="InterPro" id="IPR038071">
    <property type="entry name" value="UROD/MetE-like_sf"/>
</dbReference>
<reference evidence="2" key="1">
    <citation type="submission" date="2013-08" db="EMBL/GenBank/DDBJ databases">
        <authorList>
            <person name="Mendez C."/>
            <person name="Richter M."/>
            <person name="Ferrer M."/>
            <person name="Sanchez J."/>
        </authorList>
    </citation>
    <scope>NUCLEOTIDE SEQUENCE</scope>
</reference>
<comment type="caution">
    <text evidence="2">The sequence shown here is derived from an EMBL/GenBank/DDBJ whole genome shotgun (WGS) entry which is preliminary data.</text>
</comment>
<feature type="non-terminal residue" evidence="2">
    <location>
        <position position="1"/>
    </location>
</feature>
<dbReference type="Gene3D" id="3.20.20.210">
    <property type="match status" value="1"/>
</dbReference>
<gene>
    <name evidence="2" type="ORF">B1B_05343</name>
</gene>
<keyword evidence="2" id="KW-0456">Lyase</keyword>
<proteinExistence type="predicted"/>
<evidence type="ECO:0000313" key="2">
    <source>
        <dbReference type="EMBL" id="EQD69496.1"/>
    </source>
</evidence>
<accession>T1B9A4</accession>
<name>T1B9A4_9ZZZZ</name>
<dbReference type="InterPro" id="IPR000257">
    <property type="entry name" value="Uroporphyrinogen_deCOase"/>
</dbReference>
<reference evidence="2" key="2">
    <citation type="journal article" date="2014" name="ISME J.">
        <title>Microbial stratification in low pH oxic and suboxic macroscopic growths along an acid mine drainage.</title>
        <authorList>
            <person name="Mendez-Garcia C."/>
            <person name="Mesa V."/>
            <person name="Sprenger R.R."/>
            <person name="Richter M."/>
            <person name="Diez M.S."/>
            <person name="Solano J."/>
            <person name="Bargiela R."/>
            <person name="Golyshina O.V."/>
            <person name="Manteca A."/>
            <person name="Ramos J.L."/>
            <person name="Gallego J.R."/>
            <person name="Llorente I."/>
            <person name="Martins Dos Santos V.A."/>
            <person name="Jensen O.N."/>
            <person name="Pelaez A.I."/>
            <person name="Sanchez J."/>
            <person name="Ferrer M."/>
        </authorList>
    </citation>
    <scope>NUCLEOTIDE SEQUENCE</scope>
</reference>
<dbReference type="PANTHER" id="PTHR21091">
    <property type="entry name" value="METHYLTETRAHYDROFOLATE:HOMOCYSTEINE METHYLTRANSFERASE RELATED"/>
    <property type="match status" value="1"/>
</dbReference>
<dbReference type="EMBL" id="AUZY01003377">
    <property type="protein sequence ID" value="EQD69496.1"/>
    <property type="molecule type" value="Genomic_DNA"/>
</dbReference>